<name>D6XXD1_BACIE</name>
<feature type="modified residue" description="4-aspartylphosphate" evidence="4">
    <location>
        <position position="58"/>
    </location>
</feature>
<dbReference type="InterPro" id="IPR011006">
    <property type="entry name" value="CheY-like_superfamily"/>
</dbReference>
<keyword evidence="3" id="KW-0804">Transcription</keyword>
<dbReference type="HOGENOM" id="CLU_000445_5_0_9"/>
<dbReference type="GO" id="GO:0000160">
    <property type="term" value="P:phosphorelay signal transduction system"/>
    <property type="evidence" value="ECO:0007669"/>
    <property type="project" value="InterPro"/>
</dbReference>
<keyword evidence="1" id="KW-0805">Transcription regulation</keyword>
<dbReference type="SUPFAM" id="SSF52172">
    <property type="entry name" value="CheY-like"/>
    <property type="match status" value="1"/>
</dbReference>
<evidence type="ECO:0000256" key="4">
    <source>
        <dbReference type="PROSITE-ProRule" id="PRU00169"/>
    </source>
</evidence>
<dbReference type="PROSITE" id="PS00041">
    <property type="entry name" value="HTH_ARAC_FAMILY_1"/>
    <property type="match status" value="1"/>
</dbReference>
<evidence type="ECO:0000313" key="8">
    <source>
        <dbReference type="Proteomes" id="UP000000271"/>
    </source>
</evidence>
<evidence type="ECO:0000259" key="5">
    <source>
        <dbReference type="PROSITE" id="PS01124"/>
    </source>
</evidence>
<accession>D6XXD1</accession>
<keyword evidence="2" id="KW-0238">DNA-binding</keyword>
<reference evidence="7" key="1">
    <citation type="submission" date="2009-10" db="EMBL/GenBank/DDBJ databases">
        <title>Complete sequence of Bacillus selenitireducens MLS10.</title>
        <authorList>
            <consortium name="US DOE Joint Genome Institute"/>
            <person name="Lucas S."/>
            <person name="Copeland A."/>
            <person name="Lapidus A."/>
            <person name="Glavina del Rio T."/>
            <person name="Dalin E."/>
            <person name="Tice H."/>
            <person name="Bruce D."/>
            <person name="Goodwin L."/>
            <person name="Pitluck S."/>
            <person name="Sims D."/>
            <person name="Brettin T."/>
            <person name="Detter J.C."/>
            <person name="Han C."/>
            <person name="Larimer F."/>
            <person name="Land M."/>
            <person name="Hauser L."/>
            <person name="Kyrpides N."/>
            <person name="Ovchinnikova G."/>
            <person name="Stolz J."/>
        </authorList>
    </citation>
    <scope>NUCLEOTIDE SEQUENCE [LARGE SCALE GENOMIC DNA]</scope>
    <source>
        <strain evidence="7">MLS10</strain>
    </source>
</reference>
<keyword evidence="8" id="KW-1185">Reference proteome</keyword>
<dbReference type="SUPFAM" id="SSF46689">
    <property type="entry name" value="Homeodomain-like"/>
    <property type="match status" value="2"/>
</dbReference>
<evidence type="ECO:0000259" key="6">
    <source>
        <dbReference type="PROSITE" id="PS50110"/>
    </source>
</evidence>
<dbReference type="RefSeq" id="WP_013171417.1">
    <property type="nucleotide sequence ID" value="NC_014219.1"/>
</dbReference>
<evidence type="ECO:0000256" key="3">
    <source>
        <dbReference type="ARBA" id="ARBA00023163"/>
    </source>
</evidence>
<dbReference type="SMART" id="SM00448">
    <property type="entry name" value="REC"/>
    <property type="match status" value="1"/>
</dbReference>
<dbReference type="EMBL" id="CP001791">
    <property type="protein sequence ID" value="ADH97988.1"/>
    <property type="molecule type" value="Genomic_DNA"/>
</dbReference>
<dbReference type="OrthoDB" id="342399at2"/>
<dbReference type="Proteomes" id="UP000000271">
    <property type="component" value="Chromosome"/>
</dbReference>
<evidence type="ECO:0000256" key="1">
    <source>
        <dbReference type="ARBA" id="ARBA00023015"/>
    </source>
</evidence>
<dbReference type="Gene3D" id="1.10.10.60">
    <property type="entry name" value="Homeodomain-like"/>
    <property type="match status" value="2"/>
</dbReference>
<dbReference type="PROSITE" id="PS01124">
    <property type="entry name" value="HTH_ARAC_FAMILY_2"/>
    <property type="match status" value="1"/>
</dbReference>
<feature type="domain" description="Response regulatory" evidence="6">
    <location>
        <begin position="6"/>
        <end position="123"/>
    </location>
</feature>
<sequence length="524" mass="60766">MANKLKVMLIDDDLPMLNYLKKMVDWTDLGCEEVRSYSSGSQALTDFRVWEPDLVISDIGMPQIDGITLAGKMKELNPEFMLVFLTCHEEFDFARKAIGLQAERYIIKDELSKSELGAVFEEVCRKASDMQLVSQEKAKQGFEQQKAAFVKWLISPIDQEEPKQHIWYESSYRIAYMHVKSEYDPEANTRTSLKKLYLSVSEQISDKESVDVFLVDEGLLFIMNYKDSIKQNYAGRFQRLLGDICDDIKNRDYSVSAKVYTQAMTFSELSESVRSLLFKKQNGYFTRGSLLILLQTLQPEVCHPVNHVIQDSLNLASQAVMDDDTDRINQAMALLLDQVYDMRVHPEEIEERLIKMVYQLEIKKGTEHSDVHFAKRLKQSVTFEEAWIMTRQKLHSLQTVPESSQVLPVDTSKLKRIDEYISSHLHESITSTDVAKALYLNSSYFSRYFRKATGKRFTDYVYEYKIKIARDYLKYSNESIEEIGAELGFTERTYFSKVFKKYTGMTPSEFRTKTQSNEKEGVSK</sequence>
<dbReference type="PANTHER" id="PTHR43280">
    <property type="entry name" value="ARAC-FAMILY TRANSCRIPTIONAL REGULATOR"/>
    <property type="match status" value="1"/>
</dbReference>
<evidence type="ECO:0000313" key="7">
    <source>
        <dbReference type="EMBL" id="ADH97988.1"/>
    </source>
</evidence>
<dbReference type="CDD" id="cd17536">
    <property type="entry name" value="REC_YesN-like"/>
    <property type="match status" value="1"/>
</dbReference>
<dbReference type="InterPro" id="IPR018062">
    <property type="entry name" value="HTH_AraC-typ_CS"/>
</dbReference>
<dbReference type="PRINTS" id="PR00032">
    <property type="entry name" value="HTHARAC"/>
</dbReference>
<dbReference type="InterPro" id="IPR020449">
    <property type="entry name" value="Tscrpt_reg_AraC-type_HTH"/>
</dbReference>
<dbReference type="AlphaFoldDB" id="D6XXD1"/>
<feature type="domain" description="HTH araC/xylS-type" evidence="5">
    <location>
        <begin position="415"/>
        <end position="513"/>
    </location>
</feature>
<dbReference type="Gene3D" id="3.40.50.2300">
    <property type="match status" value="1"/>
</dbReference>
<evidence type="ECO:0000256" key="2">
    <source>
        <dbReference type="ARBA" id="ARBA00023125"/>
    </source>
</evidence>
<dbReference type="eggNOG" id="COG4753">
    <property type="taxonomic scope" value="Bacteria"/>
</dbReference>
<dbReference type="PROSITE" id="PS50110">
    <property type="entry name" value="RESPONSE_REGULATORY"/>
    <property type="match status" value="1"/>
</dbReference>
<dbReference type="PANTHER" id="PTHR43280:SF28">
    <property type="entry name" value="HTH-TYPE TRANSCRIPTIONAL ACTIVATOR RHAS"/>
    <property type="match status" value="1"/>
</dbReference>
<organism evidence="7 8">
    <name type="scientific">Bacillus selenitireducens (strain ATCC 700615 / DSM 15326 / MLS10)</name>
    <dbReference type="NCBI Taxonomy" id="439292"/>
    <lineage>
        <taxon>Bacteria</taxon>
        <taxon>Bacillati</taxon>
        <taxon>Bacillota</taxon>
        <taxon>Bacilli</taxon>
        <taxon>Bacillales</taxon>
        <taxon>Bacillaceae</taxon>
        <taxon>Salisediminibacterium</taxon>
    </lineage>
</organism>
<protein>
    <submittedName>
        <fullName evidence="7">Two component transcriptional regulator, AraC family</fullName>
    </submittedName>
</protein>
<dbReference type="SMART" id="SM00342">
    <property type="entry name" value="HTH_ARAC"/>
    <property type="match status" value="1"/>
</dbReference>
<dbReference type="InterPro" id="IPR009057">
    <property type="entry name" value="Homeodomain-like_sf"/>
</dbReference>
<dbReference type="GO" id="GO:0043565">
    <property type="term" value="F:sequence-specific DNA binding"/>
    <property type="evidence" value="ECO:0007669"/>
    <property type="project" value="InterPro"/>
</dbReference>
<dbReference type="InterPro" id="IPR018060">
    <property type="entry name" value="HTH_AraC"/>
</dbReference>
<dbReference type="InterPro" id="IPR001789">
    <property type="entry name" value="Sig_transdc_resp-reg_receiver"/>
</dbReference>
<keyword evidence="4" id="KW-0597">Phosphoprotein</keyword>
<dbReference type="eggNOG" id="COG2207">
    <property type="taxonomic scope" value="Bacteria"/>
</dbReference>
<gene>
    <name evidence="7" type="ordered locus">Bsel_0450</name>
</gene>
<dbReference type="GO" id="GO:0003700">
    <property type="term" value="F:DNA-binding transcription factor activity"/>
    <property type="evidence" value="ECO:0007669"/>
    <property type="project" value="InterPro"/>
</dbReference>
<dbReference type="STRING" id="439292.Bsel_0450"/>
<dbReference type="Pfam" id="PF12833">
    <property type="entry name" value="HTH_18"/>
    <property type="match status" value="1"/>
</dbReference>
<dbReference type="KEGG" id="bse:Bsel_0450"/>
<proteinExistence type="predicted"/>
<dbReference type="Pfam" id="PF00072">
    <property type="entry name" value="Response_reg"/>
    <property type="match status" value="1"/>
</dbReference>